<comment type="caution">
    <text evidence="1">The sequence shown here is derived from an EMBL/GenBank/DDBJ whole genome shotgun (WGS) entry which is preliminary data.</text>
</comment>
<reference evidence="1" key="1">
    <citation type="submission" date="2022-11" db="EMBL/GenBank/DDBJ databases">
        <title>WGS of Natronobacillus azotifigens 24KS-1, an anaerobic diazotrophic haloalkaliphile from soda-rich habitats.</title>
        <authorList>
            <person name="Sorokin D.Y."/>
            <person name="Merkel A.Y."/>
        </authorList>
    </citation>
    <scope>NUCLEOTIDE SEQUENCE</scope>
    <source>
        <strain evidence="1">24KS-1</strain>
    </source>
</reference>
<sequence>MKVYINQQLITDSKDIDSIIQNIEGWIVNQQLIITSNYVLNGNKVTGDWLDDIKINANTDARLELHTEDLLVVLKEMKDTTLDYVIQIEKNLPSVIDRLYTSEENMNLTDVLHDLIEGIEYLLNVAINLNFDKLLENHVDMLKELMETLELHDTTDCADLLKYEWLPWMERYKKELLSLELE</sequence>
<name>A0A9J6R908_9BACI</name>
<accession>A0A9J6R908</accession>
<keyword evidence="2" id="KW-1185">Reference proteome</keyword>
<dbReference type="AlphaFoldDB" id="A0A9J6R908"/>
<evidence type="ECO:0000313" key="1">
    <source>
        <dbReference type="EMBL" id="MCZ0702112.1"/>
    </source>
</evidence>
<dbReference type="Proteomes" id="UP001084197">
    <property type="component" value="Unassembled WGS sequence"/>
</dbReference>
<proteinExistence type="predicted"/>
<gene>
    <name evidence="1" type="ORF">OWO01_02670</name>
</gene>
<organism evidence="1 2">
    <name type="scientific">Natronobacillus azotifigens</name>
    <dbReference type="NCBI Taxonomy" id="472978"/>
    <lineage>
        <taxon>Bacteria</taxon>
        <taxon>Bacillati</taxon>
        <taxon>Bacillota</taxon>
        <taxon>Bacilli</taxon>
        <taxon>Bacillales</taxon>
        <taxon>Bacillaceae</taxon>
        <taxon>Natronobacillus</taxon>
    </lineage>
</organism>
<evidence type="ECO:0000313" key="2">
    <source>
        <dbReference type="Proteomes" id="UP001084197"/>
    </source>
</evidence>
<protein>
    <submittedName>
        <fullName evidence="1">Uncharacterized protein</fullName>
    </submittedName>
</protein>
<dbReference type="RefSeq" id="WP_268778880.1">
    <property type="nucleotide sequence ID" value="NZ_JAPRAT010000003.1"/>
</dbReference>
<dbReference type="EMBL" id="JAPRAT010000003">
    <property type="protein sequence ID" value="MCZ0702112.1"/>
    <property type="molecule type" value="Genomic_DNA"/>
</dbReference>